<keyword evidence="1" id="KW-0479">Metal-binding</keyword>
<keyword evidence="3" id="KW-0238">DNA-binding</keyword>
<dbReference type="InterPro" id="IPR050675">
    <property type="entry name" value="OAF3"/>
</dbReference>
<dbReference type="GO" id="GO:0005634">
    <property type="term" value="C:nucleus"/>
    <property type="evidence" value="ECO:0007669"/>
    <property type="project" value="InterPro"/>
</dbReference>
<dbReference type="Pfam" id="PF00172">
    <property type="entry name" value="Zn_clus"/>
    <property type="match status" value="1"/>
</dbReference>
<dbReference type="Gene3D" id="4.10.240.10">
    <property type="entry name" value="Zn(2)-C6 fungal-type DNA-binding domain"/>
    <property type="match status" value="1"/>
</dbReference>
<gene>
    <name evidence="8" type="primary">CTB8</name>
</gene>
<feature type="region of interest" description="Disordered" evidence="6">
    <location>
        <begin position="62"/>
        <end position="87"/>
    </location>
</feature>
<evidence type="ECO:0000313" key="8">
    <source>
        <dbReference type="EMBL" id="ARU80376.1"/>
    </source>
</evidence>
<dbReference type="PROSITE" id="PS50048">
    <property type="entry name" value="ZN2_CY6_FUNGAL_2"/>
    <property type="match status" value="1"/>
</dbReference>
<organism evidence="8">
    <name type="scientific">Cercospora zeina</name>
    <dbReference type="NCBI Taxonomy" id="348901"/>
    <lineage>
        <taxon>Eukaryota</taxon>
        <taxon>Fungi</taxon>
        <taxon>Dikarya</taxon>
        <taxon>Ascomycota</taxon>
        <taxon>Pezizomycotina</taxon>
        <taxon>Dothideomycetes</taxon>
        <taxon>Dothideomycetidae</taxon>
        <taxon>Mycosphaerellales</taxon>
        <taxon>Mycosphaerellaceae</taxon>
        <taxon>Cercospora</taxon>
    </lineage>
</organism>
<evidence type="ECO:0000259" key="7">
    <source>
        <dbReference type="PROSITE" id="PS50048"/>
    </source>
</evidence>
<reference evidence="8" key="1">
    <citation type="journal article" date="2017" name="Mol. Plant Microbe Interact.">
        <title>Complementation of CTB7 in the Maize Pathogen Cercospora zeina Overcomes the Lack of In Vitro Cercosporin Production.</title>
        <authorList>
            <person name="Swart V."/>
            <person name="Crampton B.G."/>
            <person name="Ridenour J."/>
            <person name="Bluhm B."/>
            <person name="Olivier N."/>
            <person name="Meyer M."/>
            <person name="Berger D.K."/>
        </authorList>
    </citation>
    <scope>NUCLEOTIDE SEQUENCE</scope>
    <source>
        <strain evidence="8">CMW25467</strain>
    </source>
</reference>
<feature type="region of interest" description="Disordered" evidence="6">
    <location>
        <begin position="147"/>
        <end position="199"/>
    </location>
</feature>
<dbReference type="InterPro" id="IPR001138">
    <property type="entry name" value="Zn2Cys6_DnaBD"/>
</dbReference>
<dbReference type="SMART" id="SM00066">
    <property type="entry name" value="GAL4"/>
    <property type="match status" value="1"/>
</dbReference>
<sequence>MARGGASDMPNTRDTSFKRPKIRESCTHCSSQKIRCTKERPACARCVNKGLLCQYNISRRTGTRRPSIRATPEPDTLKPMAPTSSASADSIVIHGRLSPSLSDLAMLDGLDAFDDSMWAQPVVTNVEDMDMQYFDFFSAGGFEAEPEAKGLSGVDSTPLSPTEVASGLSKVGMEASTRPSSSASPRSQRGGGSTGHGGGGGGCISTALQIFSELHVSGSACPIAAGSADQDVRDFDHVLDSNRTALERLSSILDCRPCCRNHEVLTAAFLAIHKALSWYSAALDVASDDEPSSTSSSSRVTSPPAFLGSYALGTQAQALARAYVVTAQLQQHFQPLMAKLQRISASSSPGACSPSTASLSSVSSCQSSASGSAVVECQQRALQEALEDVEAKIDGIKRA</sequence>
<proteinExistence type="predicted"/>
<dbReference type="GO" id="GO:0008270">
    <property type="term" value="F:zinc ion binding"/>
    <property type="evidence" value="ECO:0007669"/>
    <property type="project" value="InterPro"/>
</dbReference>
<feature type="domain" description="Zn(2)-C6 fungal-type" evidence="7">
    <location>
        <begin position="25"/>
        <end position="55"/>
    </location>
</feature>
<dbReference type="SUPFAM" id="SSF57701">
    <property type="entry name" value="Zn2/Cys6 DNA-binding domain"/>
    <property type="match status" value="1"/>
</dbReference>
<dbReference type="AlphaFoldDB" id="A0A1Y0K5I1"/>
<dbReference type="EMBL" id="KY656140">
    <property type="protein sequence ID" value="ARU80376.1"/>
    <property type="molecule type" value="Genomic_DNA"/>
</dbReference>
<name>A0A1Y0K5I1_9PEZI</name>
<evidence type="ECO:0000256" key="5">
    <source>
        <dbReference type="ARBA" id="ARBA00023242"/>
    </source>
</evidence>
<keyword evidence="5" id="KW-0539">Nucleus</keyword>
<accession>A0A1Y0K5I1</accession>
<dbReference type="PROSITE" id="PS00463">
    <property type="entry name" value="ZN2_CY6_FUNGAL_1"/>
    <property type="match status" value="1"/>
</dbReference>
<evidence type="ECO:0000256" key="4">
    <source>
        <dbReference type="ARBA" id="ARBA00023163"/>
    </source>
</evidence>
<feature type="compositionally biased region" description="Gly residues" evidence="6">
    <location>
        <begin position="189"/>
        <end position="199"/>
    </location>
</feature>
<dbReference type="CDD" id="cd00067">
    <property type="entry name" value="GAL4"/>
    <property type="match status" value="1"/>
</dbReference>
<dbReference type="InterPro" id="IPR036864">
    <property type="entry name" value="Zn2-C6_fun-type_DNA-bd_sf"/>
</dbReference>
<keyword evidence="4" id="KW-0804">Transcription</keyword>
<dbReference type="GO" id="GO:0000981">
    <property type="term" value="F:DNA-binding transcription factor activity, RNA polymerase II-specific"/>
    <property type="evidence" value="ECO:0007669"/>
    <property type="project" value="InterPro"/>
</dbReference>
<evidence type="ECO:0000256" key="1">
    <source>
        <dbReference type="ARBA" id="ARBA00022723"/>
    </source>
</evidence>
<dbReference type="PANTHER" id="PTHR31069">
    <property type="entry name" value="OLEATE-ACTIVATED TRANSCRIPTION FACTOR 1-RELATED"/>
    <property type="match status" value="1"/>
</dbReference>
<dbReference type="PANTHER" id="PTHR31069:SF31">
    <property type="entry name" value="MONODICTYPHENONE CLUSTER TRANSCRIPTION FACTOR-RELATED"/>
    <property type="match status" value="1"/>
</dbReference>
<dbReference type="GO" id="GO:0003677">
    <property type="term" value="F:DNA binding"/>
    <property type="evidence" value="ECO:0007669"/>
    <property type="project" value="UniProtKB-KW"/>
</dbReference>
<evidence type="ECO:0000256" key="6">
    <source>
        <dbReference type="SAM" id="MobiDB-lite"/>
    </source>
</evidence>
<evidence type="ECO:0000256" key="2">
    <source>
        <dbReference type="ARBA" id="ARBA00023015"/>
    </source>
</evidence>
<protein>
    <submittedName>
        <fullName evidence="8">Zinc finger transcription factor</fullName>
    </submittedName>
</protein>
<dbReference type="Pfam" id="PF08493">
    <property type="entry name" value="AflR"/>
    <property type="match status" value="1"/>
</dbReference>
<dbReference type="GO" id="GO:0045122">
    <property type="term" value="P:aflatoxin biosynthetic process"/>
    <property type="evidence" value="ECO:0007669"/>
    <property type="project" value="InterPro"/>
</dbReference>
<evidence type="ECO:0000256" key="3">
    <source>
        <dbReference type="ARBA" id="ARBA00023125"/>
    </source>
</evidence>
<feature type="compositionally biased region" description="Low complexity" evidence="6">
    <location>
        <begin position="175"/>
        <end position="188"/>
    </location>
</feature>
<dbReference type="InterPro" id="IPR013700">
    <property type="entry name" value="AflR"/>
</dbReference>
<keyword evidence="2" id="KW-0805">Transcription regulation</keyword>
<dbReference type="PRINTS" id="PR00755">
    <property type="entry name" value="AFLATOXINBRP"/>
</dbReference>